<keyword evidence="3" id="KW-0326">Glycosidase</keyword>
<organism evidence="6 7">
    <name type="scientific">Candidatus Avimonoglobus intestinipullorum</name>
    <dbReference type="NCBI Taxonomy" id="2840699"/>
    <lineage>
        <taxon>Bacteria</taxon>
        <taxon>Bacillati</taxon>
        <taxon>Bacillota</taxon>
        <taxon>Clostridia</taxon>
        <taxon>Eubacteriales</taxon>
        <taxon>Candidatus Avimonoglobus</taxon>
    </lineage>
</organism>
<comment type="similarity">
    <text evidence="1">Belongs to the glycosyl hydrolase 39 family.</text>
</comment>
<protein>
    <recommendedName>
        <fullName evidence="8">Carbohydrate-binding domain-containing protein</fullName>
    </recommendedName>
</protein>
<sequence length="1115" mass="123688">MFGNAGFAQEVQTNTGSISAIYAWDGTTANQNISVGYIEGSRLEVEREKTKLVQLRSGGATYVGLNLADTAFPNNGEPKSVAITVRYYDEFAGAYFTIDHTSSQGARTPAEKIEMAGDATFKEHTFHIDECYFQNDNAGFDLLLATWTSAYGGSTGPVYIQWIKIEESFPQKPVRAEFSTGTLGNIFDDEDEKLLTAEIKNLTPETPLTVSGSYEILSYDKKLLESGVIEEREIEAKGSAAQVLRLSVSECGKYYVRTSLTYQGDYNGEILEGEITGDDIHFSIVNKREPDEKPNPMMRTQIQFQFNDREKDMAGLYQMAADIGMSGIREYAMWNRNSANAPYNPYVFAPAFARTDELGMTGNMAVAMGHPQYGGETYVPTEQEAVEALCDYAEWFVTEYGDQFEYYEIWNEPNVYGGFNINYATPQQYTALVKAVYTRIKSVNPAIKLVAMSTATVDDNFLDSCIEAGILDYCDAISCHPYDWDTNADETGKDRIRNDVYRERAAHVRKKLDDAGYPDIEISWTEMGVRSGPLWASEIAQAAYLTQLMAIMQGEAVADNIYQFNFVNPGLDDDLRTGESHWGLLYDNKEQTGPYAAKLSYIAMAGYNKFLADAKPAGNIIKDGTSIYRFERNSDNKDVIVLWSDNSYDNIGLNLGTSEIEVYDMYSNKQGTLKSSGGTYSFTTTFEPMYLVGDFQSFEECEPAISVGNARAFAAPSDQTAFTIEDRFGRSLRIEAEARDAIEIIKNDGMVNGNADISVKTGDDIAPENTLKIKLYDGDDLVFSTRVHVIATEPMKLEGAVEKVNSVSARAVANISITNMAAQNVFSGTVTADFTDYGGKIEERRFENVLPKETVTVQLNVPESLVQRTLNFDADVSLDYGYSTSVRVQLTQLNADYAEEKPPINGILEYSDWSGGDFFAADREIDVRYIDDWGGKNDCSVIGKLKWDEKNLYLLAVVTDDVFFQEKSGSEMWNGDGLQFAVSTDEDRRLASGGSFTEFGLSKTPEGVQLFRYESLSAVDKAMNIDSATALEKNVLVENCECSVEEQDGNYIYRARVPWSEILPGVESIQDRKLGFSILVNDNDGSGRGWLEFSSGIGSTKSAALYSMLTLSGGQ</sequence>
<gene>
    <name evidence="6" type="ORF">IAB04_07845</name>
</gene>
<dbReference type="Gene3D" id="3.20.20.80">
    <property type="entry name" value="Glycosidases"/>
    <property type="match status" value="1"/>
</dbReference>
<dbReference type="GO" id="GO:0016052">
    <property type="term" value="P:carbohydrate catabolic process"/>
    <property type="evidence" value="ECO:0007669"/>
    <property type="project" value="InterPro"/>
</dbReference>
<feature type="domain" description="Carbohydrate-binding" evidence="5">
    <location>
        <begin position="936"/>
        <end position="1090"/>
    </location>
</feature>
<evidence type="ECO:0000313" key="6">
    <source>
        <dbReference type="EMBL" id="HIU49265.1"/>
    </source>
</evidence>
<dbReference type="SUPFAM" id="SSF49344">
    <property type="entry name" value="CBD9-like"/>
    <property type="match status" value="1"/>
</dbReference>
<evidence type="ECO:0000256" key="1">
    <source>
        <dbReference type="ARBA" id="ARBA00008875"/>
    </source>
</evidence>
<evidence type="ECO:0008006" key="8">
    <source>
        <dbReference type="Google" id="ProtNLM"/>
    </source>
</evidence>
<dbReference type="InterPro" id="IPR017853">
    <property type="entry name" value="GH"/>
</dbReference>
<evidence type="ECO:0000259" key="4">
    <source>
        <dbReference type="Pfam" id="PF01229"/>
    </source>
</evidence>
<dbReference type="EMBL" id="DVND01000194">
    <property type="protein sequence ID" value="HIU49265.1"/>
    <property type="molecule type" value="Genomic_DNA"/>
</dbReference>
<evidence type="ECO:0000256" key="2">
    <source>
        <dbReference type="ARBA" id="ARBA00022801"/>
    </source>
</evidence>
<dbReference type="SUPFAM" id="SSF51445">
    <property type="entry name" value="(Trans)glycosidases"/>
    <property type="match status" value="1"/>
</dbReference>
<dbReference type="InterPro" id="IPR051923">
    <property type="entry name" value="Glycosyl_Hydrolase_39"/>
</dbReference>
<name>A0A9D1S725_9FIRM</name>
<evidence type="ECO:0000259" key="5">
    <source>
        <dbReference type="Pfam" id="PF06452"/>
    </source>
</evidence>
<dbReference type="InterPro" id="IPR010502">
    <property type="entry name" value="Carb-bd_dom_fam9"/>
</dbReference>
<dbReference type="GO" id="GO:0004553">
    <property type="term" value="F:hydrolase activity, hydrolyzing O-glycosyl compounds"/>
    <property type="evidence" value="ECO:0007669"/>
    <property type="project" value="InterPro"/>
</dbReference>
<dbReference type="Pfam" id="PF06452">
    <property type="entry name" value="CBM9_1"/>
    <property type="match status" value="1"/>
</dbReference>
<dbReference type="AlphaFoldDB" id="A0A9D1S725"/>
<dbReference type="PANTHER" id="PTHR12631">
    <property type="entry name" value="ALPHA-L-IDURONIDASE"/>
    <property type="match status" value="1"/>
</dbReference>
<evidence type="ECO:0000313" key="7">
    <source>
        <dbReference type="Proteomes" id="UP000824111"/>
    </source>
</evidence>
<dbReference type="PANTHER" id="PTHR12631:SF10">
    <property type="entry name" value="BETA-XYLOSIDASE-LIKE PROTEIN-RELATED"/>
    <property type="match status" value="1"/>
</dbReference>
<evidence type="ECO:0000256" key="3">
    <source>
        <dbReference type="ARBA" id="ARBA00023295"/>
    </source>
</evidence>
<feature type="domain" description="Glycosyl hydrolases family 39 N-terminal catalytic" evidence="4">
    <location>
        <begin position="394"/>
        <end position="554"/>
    </location>
</feature>
<dbReference type="Proteomes" id="UP000824111">
    <property type="component" value="Unassembled WGS sequence"/>
</dbReference>
<accession>A0A9D1S725</accession>
<dbReference type="InterPro" id="IPR049166">
    <property type="entry name" value="GH39_cat"/>
</dbReference>
<reference evidence="6" key="1">
    <citation type="submission" date="2020-10" db="EMBL/GenBank/DDBJ databases">
        <authorList>
            <person name="Gilroy R."/>
        </authorList>
    </citation>
    <scope>NUCLEOTIDE SEQUENCE</scope>
    <source>
        <strain evidence="6">ChiSjej4B22-9803</strain>
    </source>
</reference>
<proteinExistence type="inferred from homology"/>
<comment type="caution">
    <text evidence="6">The sequence shown here is derived from an EMBL/GenBank/DDBJ whole genome shotgun (WGS) entry which is preliminary data.</text>
</comment>
<dbReference type="Pfam" id="PF01229">
    <property type="entry name" value="Glyco_hydro_39"/>
    <property type="match status" value="1"/>
</dbReference>
<keyword evidence="2" id="KW-0378">Hydrolase</keyword>
<dbReference type="CDD" id="cd09621">
    <property type="entry name" value="CBM9_like_5"/>
    <property type="match status" value="1"/>
</dbReference>
<reference evidence="6" key="2">
    <citation type="journal article" date="2021" name="PeerJ">
        <title>Extensive microbial diversity within the chicken gut microbiome revealed by metagenomics and culture.</title>
        <authorList>
            <person name="Gilroy R."/>
            <person name="Ravi A."/>
            <person name="Getino M."/>
            <person name="Pursley I."/>
            <person name="Horton D.L."/>
            <person name="Alikhan N.F."/>
            <person name="Baker D."/>
            <person name="Gharbi K."/>
            <person name="Hall N."/>
            <person name="Watson M."/>
            <person name="Adriaenssens E.M."/>
            <person name="Foster-Nyarko E."/>
            <person name="Jarju S."/>
            <person name="Secka A."/>
            <person name="Antonio M."/>
            <person name="Oren A."/>
            <person name="Chaudhuri R.R."/>
            <person name="La Ragione R."/>
            <person name="Hildebrand F."/>
            <person name="Pallen M.J."/>
        </authorList>
    </citation>
    <scope>NUCLEOTIDE SEQUENCE</scope>
    <source>
        <strain evidence="6">ChiSjej4B22-9803</strain>
    </source>
</reference>
<dbReference type="Gene3D" id="2.60.40.1190">
    <property type="match status" value="1"/>
</dbReference>
<dbReference type="GO" id="GO:0030246">
    <property type="term" value="F:carbohydrate binding"/>
    <property type="evidence" value="ECO:0007669"/>
    <property type="project" value="InterPro"/>
</dbReference>